<dbReference type="InParanoid" id="K1QBQ4"/>
<evidence type="ECO:0000256" key="1">
    <source>
        <dbReference type="SAM" id="MobiDB-lite"/>
    </source>
</evidence>
<evidence type="ECO:0000313" key="3">
    <source>
        <dbReference type="EMBL" id="EKC31388.1"/>
    </source>
</evidence>
<organism evidence="3">
    <name type="scientific">Magallana gigas</name>
    <name type="common">Pacific oyster</name>
    <name type="synonym">Crassostrea gigas</name>
    <dbReference type="NCBI Taxonomy" id="29159"/>
    <lineage>
        <taxon>Eukaryota</taxon>
        <taxon>Metazoa</taxon>
        <taxon>Spiralia</taxon>
        <taxon>Lophotrochozoa</taxon>
        <taxon>Mollusca</taxon>
        <taxon>Bivalvia</taxon>
        <taxon>Autobranchia</taxon>
        <taxon>Pteriomorphia</taxon>
        <taxon>Ostreida</taxon>
        <taxon>Ostreoidea</taxon>
        <taxon>Ostreidae</taxon>
        <taxon>Magallana</taxon>
    </lineage>
</organism>
<feature type="compositionally biased region" description="Polar residues" evidence="1">
    <location>
        <begin position="1"/>
        <end position="21"/>
    </location>
</feature>
<evidence type="ECO:0000256" key="2">
    <source>
        <dbReference type="SAM" id="Phobius"/>
    </source>
</evidence>
<reference evidence="3" key="1">
    <citation type="journal article" date="2012" name="Nature">
        <title>The oyster genome reveals stress adaptation and complexity of shell formation.</title>
        <authorList>
            <person name="Zhang G."/>
            <person name="Fang X."/>
            <person name="Guo X."/>
            <person name="Li L."/>
            <person name="Luo R."/>
            <person name="Xu F."/>
            <person name="Yang P."/>
            <person name="Zhang L."/>
            <person name="Wang X."/>
            <person name="Qi H."/>
            <person name="Xiong Z."/>
            <person name="Que H."/>
            <person name="Xie Y."/>
            <person name="Holland P.W."/>
            <person name="Paps J."/>
            <person name="Zhu Y."/>
            <person name="Wu F."/>
            <person name="Chen Y."/>
            <person name="Wang J."/>
            <person name="Peng C."/>
            <person name="Meng J."/>
            <person name="Yang L."/>
            <person name="Liu J."/>
            <person name="Wen B."/>
            <person name="Zhang N."/>
            <person name="Huang Z."/>
            <person name="Zhu Q."/>
            <person name="Feng Y."/>
            <person name="Mount A."/>
            <person name="Hedgecock D."/>
            <person name="Xu Z."/>
            <person name="Liu Y."/>
            <person name="Domazet-Loso T."/>
            <person name="Du Y."/>
            <person name="Sun X."/>
            <person name="Zhang S."/>
            <person name="Liu B."/>
            <person name="Cheng P."/>
            <person name="Jiang X."/>
            <person name="Li J."/>
            <person name="Fan D."/>
            <person name="Wang W."/>
            <person name="Fu W."/>
            <person name="Wang T."/>
            <person name="Wang B."/>
            <person name="Zhang J."/>
            <person name="Peng Z."/>
            <person name="Li Y."/>
            <person name="Li N."/>
            <person name="Wang J."/>
            <person name="Chen M."/>
            <person name="He Y."/>
            <person name="Tan F."/>
            <person name="Song X."/>
            <person name="Zheng Q."/>
            <person name="Huang R."/>
            <person name="Yang H."/>
            <person name="Du X."/>
            <person name="Chen L."/>
            <person name="Yang M."/>
            <person name="Gaffney P.M."/>
            <person name="Wang S."/>
            <person name="Luo L."/>
            <person name="She Z."/>
            <person name="Ming Y."/>
            <person name="Huang W."/>
            <person name="Zhang S."/>
            <person name="Huang B."/>
            <person name="Zhang Y."/>
            <person name="Qu T."/>
            <person name="Ni P."/>
            <person name="Miao G."/>
            <person name="Wang J."/>
            <person name="Wang Q."/>
            <person name="Steinberg C.E."/>
            <person name="Wang H."/>
            <person name="Li N."/>
            <person name="Qian L."/>
            <person name="Zhang G."/>
            <person name="Li Y."/>
            <person name="Yang H."/>
            <person name="Liu X."/>
            <person name="Wang J."/>
            <person name="Yin Y."/>
            <person name="Wang J."/>
        </authorList>
    </citation>
    <scope>NUCLEOTIDE SEQUENCE [LARGE SCALE GENOMIC DNA]</scope>
    <source>
        <strain evidence="3">05x7-T-G4-1.051#20</strain>
    </source>
</reference>
<feature type="region of interest" description="Disordered" evidence="1">
    <location>
        <begin position="1"/>
        <end position="39"/>
    </location>
</feature>
<sequence length="553" mass="61846">MTQNCSQPDTKDYNQPNSSVRVQLPTPGRRTPGKPHQSKKVLIKKKRRNFVIVAIKMKNILFIFATFYLLKESLGIYGGCMSYYTLPSDKPGHVKVKIYFLNGWKLHKGPCYNCTESDEGHDVTVWRKMYIQDNGNPEAFGSYGFEPEVINADVKSTNITMEVNDNVRDVVLMVNSHEQWEMESSKITLDVNLSASYSNRFDITHITKFNFLRRDGKPVNQTRHVASWDQKVAYISMSWSPVDNDLGHHIVCANAEDSAGQSVNEIVSTSESEENVTIEYSHTVINRSLPTTVAQVEFLALIPGPRQICLNASDSIAWTTRCLYVSVQRPGNQACVRKESPCFNTTCMDIPVPPHFMCGQCPYGKVGYKCDIAPKVNHVVTKSKPMTSMTLFPHFIQPTLPDSTNVQCVVNEQCYINIWAKNKLGVKVLVLECLASTTDSVMEAPLFPDACVDQDFRAKIVPKAKGRVECYCIHPDSGVITKVIALNPRVSMEKLLIAAGLGLGAMITILGVAAFLFILTKGCRRSNKTERTQNARKSRKISVKTLSVEKESP</sequence>
<keyword evidence="2" id="KW-1133">Transmembrane helix</keyword>
<accession>K1QBQ4</accession>
<dbReference type="AlphaFoldDB" id="K1QBQ4"/>
<name>K1QBQ4_MAGGI</name>
<gene>
    <name evidence="3" type="ORF">CGI_10017161</name>
</gene>
<dbReference type="HOGENOM" id="CLU_492807_0_0_1"/>
<feature type="transmembrane region" description="Helical" evidence="2">
    <location>
        <begin position="495"/>
        <end position="519"/>
    </location>
</feature>
<dbReference type="EMBL" id="JH818403">
    <property type="protein sequence ID" value="EKC31388.1"/>
    <property type="molecule type" value="Genomic_DNA"/>
</dbReference>
<keyword evidence="2" id="KW-0472">Membrane</keyword>
<feature type="transmembrane region" description="Helical" evidence="2">
    <location>
        <begin position="49"/>
        <end position="70"/>
    </location>
</feature>
<keyword evidence="2" id="KW-0812">Transmembrane</keyword>
<protein>
    <submittedName>
        <fullName evidence="3">Uncharacterized protein</fullName>
    </submittedName>
</protein>
<proteinExistence type="predicted"/>